<keyword evidence="2" id="KW-1185">Reference proteome</keyword>
<comment type="caution">
    <text evidence="1">The sequence shown here is derived from an EMBL/GenBank/DDBJ whole genome shotgun (WGS) entry which is preliminary data.</text>
</comment>
<dbReference type="Proteomes" id="UP001638806">
    <property type="component" value="Unassembled WGS sequence"/>
</dbReference>
<sequence>MGPFTREPSVPQEVMEKIEKHSMEKTSQVQDNAVGVGEDIVISSSPTMAGVFSKKALIFGWASLLAVALMNYLDLVAVNTFQVYAMSEFNRLSIEGALTTAIGVATIVIQAPLAVTISHVSYFSVFAVATVVTTLGSVLQAAAPGLGVFLLGFVLNMMGGMGTRMIMFNTATSEQFLLSFGDLVLLTSTGLSTPKYRGTALGAVNVPSVASSLELCWQAGAQVAESALKNIGWRWGYGIWAVMLSADPIHKIPVVSPCLMAILFLFKRKSKHCSATVGSQKRQLWTHLREQDLFGILLLTAGIALFLLPIPLEQGGISQYASARLITPTALGFLLLLLLVAWEFKFARNPVIPRRVLSQRTIASVMASNAFQYAGINAAAAYFYPFLMVCSDLSISNATYITLIVGVVCQLMGLVYGFIMARYKQMKWIYVSGLAIALLGRGLQYEFVDPRTQMAGLVVSQLVAGIGFGVGIQGLTIAQGSANSKGTVDYPIIIAIFFISSNVGASVAGAIVGAVWTTVLTAKLHANLPVELKSQAQAILNSLPVAQSFPLGSPERNSIIAAYISAYRILVLICLVATAIAFLIALLVEDVRMPENENRELPTGAYKNEGEKADAS</sequence>
<name>A0ACC4EBB7_PURLI</name>
<proteinExistence type="predicted"/>
<evidence type="ECO:0000313" key="2">
    <source>
        <dbReference type="Proteomes" id="UP001638806"/>
    </source>
</evidence>
<evidence type="ECO:0000313" key="1">
    <source>
        <dbReference type="EMBL" id="KAL3965568.1"/>
    </source>
</evidence>
<protein>
    <submittedName>
        <fullName evidence="1">Uncharacterized protein</fullName>
    </submittedName>
</protein>
<dbReference type="EMBL" id="JBGNUJ010000002">
    <property type="protein sequence ID" value="KAL3965568.1"/>
    <property type="molecule type" value="Genomic_DNA"/>
</dbReference>
<accession>A0ACC4EBB7</accession>
<gene>
    <name evidence="1" type="ORF">ACCO45_002572</name>
</gene>
<organism evidence="1 2">
    <name type="scientific">Purpureocillium lilacinum</name>
    <name type="common">Paecilomyces lilacinus</name>
    <dbReference type="NCBI Taxonomy" id="33203"/>
    <lineage>
        <taxon>Eukaryota</taxon>
        <taxon>Fungi</taxon>
        <taxon>Dikarya</taxon>
        <taxon>Ascomycota</taxon>
        <taxon>Pezizomycotina</taxon>
        <taxon>Sordariomycetes</taxon>
        <taxon>Hypocreomycetidae</taxon>
        <taxon>Hypocreales</taxon>
        <taxon>Ophiocordycipitaceae</taxon>
        <taxon>Purpureocillium</taxon>
    </lineage>
</organism>
<reference evidence="1" key="1">
    <citation type="submission" date="2024-12" db="EMBL/GenBank/DDBJ databases">
        <title>Comparative genomics and development of molecular markers within Purpureocillium lilacinum and among Purpureocillium species.</title>
        <authorList>
            <person name="Yeh Z.-Y."/>
            <person name="Ni N.-T."/>
            <person name="Lo P.-H."/>
            <person name="Mushyakhwo K."/>
            <person name="Lin C.-F."/>
            <person name="Nai Y.-S."/>
        </authorList>
    </citation>
    <scope>NUCLEOTIDE SEQUENCE</scope>
    <source>
        <strain evidence="1">NCHU-NPUST-175</strain>
    </source>
</reference>